<gene>
    <name evidence="2" type="ORF">E6O75_ATG09220</name>
</gene>
<keyword evidence="3" id="KW-1185">Reference proteome</keyword>
<feature type="chain" id="PRO_5021454967" evidence="1">
    <location>
        <begin position="20"/>
        <end position="374"/>
    </location>
</feature>
<name>A0A4Z1P6V2_9PEZI</name>
<sequence length="374" mass="40901">MFQPTTIFALLSLTTSTFSAPTELKKRYTCYPEVPAAECTARATWFYACEARNEPDCLNKSLDITTADSNQVPPVTPIQKRYTCLPTVPAVKCTAQTAYWDRCLVLKILSESECYEQAQIIEDAMNDLINPDPSPEDNSLKKRYTCLPTEPAADCTAKSEYFNRCIDAKILSDRQCYEQSQSVTATTNELVIPANPIPYTVPGLEASPIPVKPDTLTNPPQKRYTCPPTVPAADCTAKSEYFNQCIAAGKLAEECAELSQQVTATTTVLSIPENITPYTGDLEASPIPVKPDTLTNPPQKRFTCPHTVPAADCTAKSEYFNQCIADGKLAEECAELSQQVTATTTVLSIPENITPYTGDLEASPIPVKPNTLVK</sequence>
<dbReference type="OrthoDB" id="3942946at2759"/>
<accession>A0A4Z1P6V2</accession>
<reference evidence="2 3" key="1">
    <citation type="submission" date="2019-04" db="EMBL/GenBank/DDBJ databases">
        <title>High contiguity whole genome sequence and gene annotation resource for two Venturia nashicola isolates.</title>
        <authorList>
            <person name="Prokchorchik M."/>
            <person name="Won K."/>
            <person name="Lee Y."/>
            <person name="Choi E.D."/>
            <person name="Segonzac C."/>
            <person name="Sohn K.H."/>
        </authorList>
    </citation>
    <scope>NUCLEOTIDE SEQUENCE [LARGE SCALE GENOMIC DNA]</scope>
    <source>
        <strain evidence="2 3">PRI2</strain>
    </source>
</reference>
<evidence type="ECO:0000313" key="2">
    <source>
        <dbReference type="EMBL" id="TID16162.1"/>
    </source>
</evidence>
<dbReference type="Proteomes" id="UP000298493">
    <property type="component" value="Unassembled WGS sequence"/>
</dbReference>
<evidence type="ECO:0000313" key="3">
    <source>
        <dbReference type="Proteomes" id="UP000298493"/>
    </source>
</evidence>
<dbReference type="AlphaFoldDB" id="A0A4Z1P6V2"/>
<feature type="signal peptide" evidence="1">
    <location>
        <begin position="1"/>
        <end position="19"/>
    </location>
</feature>
<protein>
    <submittedName>
        <fullName evidence="2">Uncharacterized protein</fullName>
    </submittedName>
</protein>
<proteinExistence type="predicted"/>
<organism evidence="2 3">
    <name type="scientific">Venturia nashicola</name>
    <dbReference type="NCBI Taxonomy" id="86259"/>
    <lineage>
        <taxon>Eukaryota</taxon>
        <taxon>Fungi</taxon>
        <taxon>Dikarya</taxon>
        <taxon>Ascomycota</taxon>
        <taxon>Pezizomycotina</taxon>
        <taxon>Dothideomycetes</taxon>
        <taxon>Pleosporomycetidae</taxon>
        <taxon>Venturiales</taxon>
        <taxon>Venturiaceae</taxon>
        <taxon>Venturia</taxon>
    </lineage>
</organism>
<keyword evidence="1" id="KW-0732">Signal</keyword>
<dbReference type="EMBL" id="SNSC02000019">
    <property type="protein sequence ID" value="TID16162.1"/>
    <property type="molecule type" value="Genomic_DNA"/>
</dbReference>
<evidence type="ECO:0000256" key="1">
    <source>
        <dbReference type="SAM" id="SignalP"/>
    </source>
</evidence>
<comment type="caution">
    <text evidence="2">The sequence shown here is derived from an EMBL/GenBank/DDBJ whole genome shotgun (WGS) entry which is preliminary data.</text>
</comment>